<gene>
    <name evidence="1" type="ORF">PCON_14205</name>
</gene>
<name>U4LTW3_PYROM</name>
<evidence type="ECO:0000313" key="1">
    <source>
        <dbReference type="EMBL" id="CCX33165.1"/>
    </source>
</evidence>
<organism evidence="1 2">
    <name type="scientific">Pyronema omphalodes (strain CBS 100304)</name>
    <name type="common">Pyronema confluens</name>
    <dbReference type="NCBI Taxonomy" id="1076935"/>
    <lineage>
        <taxon>Eukaryota</taxon>
        <taxon>Fungi</taxon>
        <taxon>Dikarya</taxon>
        <taxon>Ascomycota</taxon>
        <taxon>Pezizomycotina</taxon>
        <taxon>Pezizomycetes</taxon>
        <taxon>Pezizales</taxon>
        <taxon>Pyronemataceae</taxon>
        <taxon>Pyronema</taxon>
    </lineage>
</organism>
<accession>U4LTW3</accession>
<reference evidence="1 2" key="1">
    <citation type="journal article" date="2013" name="PLoS Genet.">
        <title>The genome and development-dependent transcriptomes of Pyronema confluens: a window into fungal evolution.</title>
        <authorList>
            <person name="Traeger S."/>
            <person name="Altegoer F."/>
            <person name="Freitag M."/>
            <person name="Gabaldon T."/>
            <person name="Kempken F."/>
            <person name="Kumar A."/>
            <person name="Marcet-Houben M."/>
            <person name="Poggeler S."/>
            <person name="Stajich J.E."/>
            <person name="Nowrousian M."/>
        </authorList>
    </citation>
    <scope>NUCLEOTIDE SEQUENCE [LARGE SCALE GENOMIC DNA]</scope>
    <source>
        <strain evidence="2">CBS 100304</strain>
        <tissue evidence="1">Vegetative mycelium</tissue>
    </source>
</reference>
<sequence>MSGDLPRINDVPLSDTVARFINYWPCVRPDRLPRGQGIPRPINLQPYTFRVLMSIHPTTFRRLRMLGDFKTLPAANLAASNYITPKAHSYFSFWKDDFGMLHIEPRMDKVNFRDPGYAMIWVEASNQRRITQNNVDLGVWDPNNPRRDGWDRL</sequence>
<dbReference type="Proteomes" id="UP000018144">
    <property type="component" value="Unassembled WGS sequence"/>
</dbReference>
<dbReference type="EMBL" id="HF936032">
    <property type="protein sequence ID" value="CCX33165.1"/>
    <property type="molecule type" value="Genomic_DNA"/>
</dbReference>
<evidence type="ECO:0000313" key="2">
    <source>
        <dbReference type="Proteomes" id="UP000018144"/>
    </source>
</evidence>
<dbReference type="AlphaFoldDB" id="U4LTW3"/>
<keyword evidence="2" id="KW-1185">Reference proteome</keyword>
<protein>
    <submittedName>
        <fullName evidence="1">Uncharacterized protein</fullName>
    </submittedName>
</protein>
<proteinExistence type="predicted"/>